<evidence type="ECO:0000313" key="1">
    <source>
        <dbReference type="EMBL" id="KAI7984771.1"/>
    </source>
</evidence>
<comment type="caution">
    <text evidence="1">The sequence shown here is derived from an EMBL/GenBank/DDBJ whole genome shotgun (WGS) entry which is preliminary data.</text>
</comment>
<sequence length="354" mass="39069">MVVKSACVCCVIHDILVSTISGWYCRWVSSAGVGFLLLAWGGCRRVDWFHWSWRWLLVTVLSLSVVCQRIVFSSSVVATVSVSAVAWSSEFDDLVSYGWRHVDDAWLFCSAVVVHGFQRVLSMGFSPTVHLYGSLWCAVESPVLAIVICSCSTAKVCHCQWSVWCTVEEVGCYELSDSSVGAGGLLAFWLVRSLHPSPAAEPFPPVMPCAGRNLVLSQKPISSPTLKCPVVESENQESKRAKAVKVNVNTDGVEDTLNKTTTTTTCTTSALKKLSDKVCKLKNKYKTNVTKAKLPSNPHNQQLYDLSQKFWDFQTNAAKLDTTNNNKDVVHGKPILKEGALNNMAEIEKELKKL</sequence>
<accession>A0ACC0FBH8</accession>
<organism evidence="1 2">
    <name type="scientific">Camellia lanceoleosa</name>
    <dbReference type="NCBI Taxonomy" id="1840588"/>
    <lineage>
        <taxon>Eukaryota</taxon>
        <taxon>Viridiplantae</taxon>
        <taxon>Streptophyta</taxon>
        <taxon>Embryophyta</taxon>
        <taxon>Tracheophyta</taxon>
        <taxon>Spermatophyta</taxon>
        <taxon>Magnoliopsida</taxon>
        <taxon>eudicotyledons</taxon>
        <taxon>Gunneridae</taxon>
        <taxon>Pentapetalae</taxon>
        <taxon>asterids</taxon>
        <taxon>Ericales</taxon>
        <taxon>Theaceae</taxon>
        <taxon>Camellia</taxon>
    </lineage>
</organism>
<keyword evidence="2" id="KW-1185">Reference proteome</keyword>
<reference evidence="1 2" key="1">
    <citation type="journal article" date="2022" name="Plant J.">
        <title>Chromosome-level genome of Camellia lanceoleosa provides a valuable resource for understanding genome evolution and self-incompatibility.</title>
        <authorList>
            <person name="Gong W."/>
            <person name="Xiao S."/>
            <person name="Wang L."/>
            <person name="Liao Z."/>
            <person name="Chang Y."/>
            <person name="Mo W."/>
            <person name="Hu G."/>
            <person name="Li W."/>
            <person name="Zhao G."/>
            <person name="Zhu H."/>
            <person name="Hu X."/>
            <person name="Ji K."/>
            <person name="Xiang X."/>
            <person name="Song Q."/>
            <person name="Yuan D."/>
            <person name="Jin S."/>
            <person name="Zhang L."/>
        </authorList>
    </citation>
    <scope>NUCLEOTIDE SEQUENCE [LARGE SCALE GENOMIC DNA]</scope>
    <source>
        <strain evidence="1">SQ_2022a</strain>
    </source>
</reference>
<name>A0ACC0FBH8_9ERIC</name>
<dbReference type="Proteomes" id="UP001060215">
    <property type="component" value="Chromosome 15"/>
</dbReference>
<evidence type="ECO:0000313" key="2">
    <source>
        <dbReference type="Proteomes" id="UP001060215"/>
    </source>
</evidence>
<proteinExistence type="predicted"/>
<dbReference type="EMBL" id="CM045772">
    <property type="protein sequence ID" value="KAI7984771.1"/>
    <property type="molecule type" value="Genomic_DNA"/>
</dbReference>
<gene>
    <name evidence="1" type="ORF">LOK49_LG14G01573</name>
</gene>
<protein>
    <submittedName>
        <fullName evidence="1">Uncharacterized protein</fullName>
    </submittedName>
</protein>